<evidence type="ECO:0000313" key="4">
    <source>
        <dbReference type="Proteomes" id="UP000807469"/>
    </source>
</evidence>
<feature type="compositionally biased region" description="Low complexity" evidence="2">
    <location>
        <begin position="454"/>
        <end position="465"/>
    </location>
</feature>
<feature type="compositionally biased region" description="Polar residues" evidence="2">
    <location>
        <begin position="1"/>
        <end position="18"/>
    </location>
</feature>
<feature type="region of interest" description="Disordered" evidence="2">
    <location>
        <begin position="993"/>
        <end position="1019"/>
    </location>
</feature>
<feature type="coiled-coil region" evidence="1">
    <location>
        <begin position="920"/>
        <end position="978"/>
    </location>
</feature>
<feature type="compositionally biased region" description="Low complexity" evidence="2">
    <location>
        <begin position="19"/>
        <end position="42"/>
    </location>
</feature>
<protein>
    <submittedName>
        <fullName evidence="3">Uncharacterized protein</fullName>
    </submittedName>
</protein>
<feature type="compositionally biased region" description="Polar residues" evidence="2">
    <location>
        <begin position="486"/>
        <end position="528"/>
    </location>
</feature>
<dbReference type="EMBL" id="MU155184">
    <property type="protein sequence ID" value="KAF9481097.1"/>
    <property type="molecule type" value="Genomic_DNA"/>
</dbReference>
<feature type="region of interest" description="Disordered" evidence="2">
    <location>
        <begin position="212"/>
        <end position="663"/>
    </location>
</feature>
<feature type="compositionally biased region" description="Basic and acidic residues" evidence="2">
    <location>
        <begin position="559"/>
        <end position="571"/>
    </location>
</feature>
<keyword evidence="4" id="KW-1185">Reference proteome</keyword>
<sequence>MTTLLTPNTQSSTPNTKKSVFSSGSSSRRQSTSSVGGTSSTQIPQGIGYSPGPTGVNQSNSASPAGSGIPSFRTLRSLLPFGPSKNATPTSSSSPNTSSRSPFASFGSVRRSMNRERERKISLSNDATPVISINRSPLADDTAIRRSASLSKLEKPLPREPNFSEGSSNPFQNDSLRNSVSGYPLRTPSPGPPLSVELSTIIEADSSGVSKHVPFFGVDRAPGRSRSSSPPINPNFLPADPSSKPREESTLSKAATKGRRKPDFEFEGDTSALELPTEHLTDQVREAMLKSGSSPKDGKQWMEPVVIDGDEHPDIANASFNLDTVDPDLLALLSPNTGSKNASSSRANHQSSSPTTPTFPSSPASTSRPSRASSLLPRLRPSQISSSPTSPQFSIPTPSPTRTSPNSATTPKATSYQPRTPVIAVNGSDYSPPNELSTSTPARRTVPRLIRTFSPPSASTSGYSSNDSSRTTKMFSGLARSDAKTPPTNGSSRLVSRTLRQVMLGNSRSNDGSADLTSYAQSSPSFSTPAVGRGSLDSRRPPLSNAMKISEIGLGRPSLEIRRGNSFDSRVRPSQPLKEPTRLARSSASPEPTATQSTDIDSSPSPEKPYEDPHYRPSFDSSRPSFDTNSRPGSVARMRERERDRQQTPSLRVTDASVPVAGSARIRKRSMSVQERFPKARLMTEASTGSISRPGSSMSVHGARGIRGGDTEHEGSSVLGPRMEWLGPRTAKAFKAAGLLDFDREKERDRDAGEVVDPVRRLRSGSVGGGVPSPSPLGANSGSAGSLLAQNRFATIRSASEYNPTQGRAYSRMAFSEAGGVTSGHNGRRGSGTFSAYGGSVSAHGGGSAYGHAGLMESPTFTSSSSRERDTPKSSTSTAPTSLSESFGYLGRDRMDRDREEIRELKERHGTEMGALLNALSDSQRTVRMLREENSQLRERLDRFAAVGRENEDLRHTCEVLEGECLGLRRDYSDLQRELASLRVARASSGLTASWSQSSTSSSGLRTPITKPGNSSPLAVDATPQFLRHQQDADQYSDTIIIHDTMDDGYGFNLPSETDINAPRQSNGVNATSSATPSLKRRLSNTSSIFPIPPANMTMLLHEDSTQNVGEIGDGNRSSADTSQFHFSFHSQSTSKPIPTPRSRSHSRSVSKSPSITYRNFAGPSHYANKSITSQTSISPTTANFSMATGSPGSLFLRPEHELLLGDMESLDLGANDVDVDSAMSKLADNDGW</sequence>
<feature type="compositionally biased region" description="Polar residues" evidence="2">
    <location>
        <begin position="55"/>
        <end position="64"/>
    </location>
</feature>
<feature type="compositionally biased region" description="Polar residues" evidence="2">
    <location>
        <begin position="1058"/>
        <end position="1077"/>
    </location>
</feature>
<keyword evidence="1" id="KW-0175">Coiled coil</keyword>
<comment type="caution">
    <text evidence="3">The sequence shown here is derived from an EMBL/GenBank/DDBJ whole genome shotgun (WGS) entry which is preliminary data.</text>
</comment>
<feature type="compositionally biased region" description="Low complexity" evidence="2">
    <location>
        <begin position="873"/>
        <end position="886"/>
    </location>
</feature>
<gene>
    <name evidence="3" type="ORF">BDN70DRAFT_920101</name>
</gene>
<organism evidence="3 4">
    <name type="scientific">Pholiota conissans</name>
    <dbReference type="NCBI Taxonomy" id="109636"/>
    <lineage>
        <taxon>Eukaryota</taxon>
        <taxon>Fungi</taxon>
        <taxon>Dikarya</taxon>
        <taxon>Basidiomycota</taxon>
        <taxon>Agaricomycotina</taxon>
        <taxon>Agaricomycetes</taxon>
        <taxon>Agaricomycetidae</taxon>
        <taxon>Agaricales</taxon>
        <taxon>Agaricineae</taxon>
        <taxon>Strophariaceae</taxon>
        <taxon>Pholiota</taxon>
    </lineage>
</organism>
<dbReference type="Proteomes" id="UP000807469">
    <property type="component" value="Unassembled WGS sequence"/>
</dbReference>
<feature type="compositionally biased region" description="Polar residues" evidence="2">
    <location>
        <begin position="619"/>
        <end position="632"/>
    </location>
</feature>
<feature type="compositionally biased region" description="Polar residues" evidence="2">
    <location>
        <begin position="685"/>
        <end position="699"/>
    </location>
</feature>
<feature type="region of interest" description="Disordered" evidence="2">
    <location>
        <begin position="848"/>
        <end position="887"/>
    </location>
</feature>
<evidence type="ECO:0000313" key="3">
    <source>
        <dbReference type="EMBL" id="KAF9481097.1"/>
    </source>
</evidence>
<dbReference type="AlphaFoldDB" id="A0A9P5Z4U5"/>
<feature type="region of interest" description="Disordered" evidence="2">
    <location>
        <begin position="1058"/>
        <end position="1091"/>
    </location>
</feature>
<feature type="compositionally biased region" description="Basic and acidic residues" evidence="2">
    <location>
        <begin position="608"/>
        <end position="617"/>
    </location>
</feature>
<feature type="region of interest" description="Disordered" evidence="2">
    <location>
        <begin position="763"/>
        <end position="784"/>
    </location>
</feature>
<feature type="compositionally biased region" description="Polar residues" evidence="2">
    <location>
        <begin position="122"/>
        <end position="135"/>
    </location>
</feature>
<feature type="region of interest" description="Disordered" evidence="2">
    <location>
        <begin position="685"/>
        <end position="722"/>
    </location>
</feature>
<feature type="region of interest" description="Disordered" evidence="2">
    <location>
        <begin position="1"/>
        <end position="196"/>
    </location>
</feature>
<feature type="compositionally biased region" description="Basic and acidic residues" evidence="2">
    <location>
        <begin position="637"/>
        <end position="646"/>
    </location>
</feature>
<name>A0A9P5Z4U5_9AGAR</name>
<feature type="compositionally biased region" description="Low complexity" evidence="2">
    <location>
        <begin position="83"/>
        <end position="105"/>
    </location>
</feature>
<feature type="region of interest" description="Disordered" evidence="2">
    <location>
        <begin position="1128"/>
        <end position="1159"/>
    </location>
</feature>
<proteinExistence type="predicted"/>
<feature type="compositionally biased region" description="Basic and acidic residues" evidence="2">
    <location>
        <begin position="276"/>
        <end position="288"/>
    </location>
</feature>
<feature type="compositionally biased region" description="Low complexity" evidence="2">
    <location>
        <begin position="341"/>
        <end position="411"/>
    </location>
</feature>
<dbReference type="OrthoDB" id="3216045at2759"/>
<feature type="compositionally biased region" description="Polar residues" evidence="2">
    <location>
        <begin position="428"/>
        <end position="442"/>
    </location>
</feature>
<evidence type="ECO:0000256" key="1">
    <source>
        <dbReference type="SAM" id="Coils"/>
    </source>
</evidence>
<accession>A0A9P5Z4U5</accession>
<evidence type="ECO:0000256" key="2">
    <source>
        <dbReference type="SAM" id="MobiDB-lite"/>
    </source>
</evidence>
<feature type="compositionally biased region" description="Polar residues" evidence="2">
    <location>
        <begin position="584"/>
        <end position="605"/>
    </location>
</feature>
<feature type="compositionally biased region" description="Polar residues" evidence="2">
    <location>
        <begin position="164"/>
        <end position="181"/>
    </location>
</feature>
<feature type="compositionally biased region" description="Low complexity" evidence="2">
    <location>
        <begin position="993"/>
        <end position="1005"/>
    </location>
</feature>
<reference evidence="3" key="1">
    <citation type="submission" date="2020-11" db="EMBL/GenBank/DDBJ databases">
        <authorList>
            <consortium name="DOE Joint Genome Institute"/>
            <person name="Ahrendt S."/>
            <person name="Riley R."/>
            <person name="Andreopoulos W."/>
            <person name="Labutti K."/>
            <person name="Pangilinan J."/>
            <person name="Ruiz-Duenas F.J."/>
            <person name="Barrasa J.M."/>
            <person name="Sanchez-Garcia M."/>
            <person name="Camarero S."/>
            <person name="Miyauchi S."/>
            <person name="Serrano A."/>
            <person name="Linde D."/>
            <person name="Babiker R."/>
            <person name="Drula E."/>
            <person name="Ayuso-Fernandez I."/>
            <person name="Pacheco R."/>
            <person name="Padilla G."/>
            <person name="Ferreira P."/>
            <person name="Barriuso J."/>
            <person name="Kellner H."/>
            <person name="Castanera R."/>
            <person name="Alfaro M."/>
            <person name="Ramirez L."/>
            <person name="Pisabarro A.G."/>
            <person name="Kuo A."/>
            <person name="Tritt A."/>
            <person name="Lipzen A."/>
            <person name="He G."/>
            <person name="Yan M."/>
            <person name="Ng V."/>
            <person name="Cullen D."/>
            <person name="Martin F."/>
            <person name="Rosso M.-N."/>
            <person name="Henrissat B."/>
            <person name="Hibbett D."/>
            <person name="Martinez A.T."/>
            <person name="Grigoriev I.V."/>
        </authorList>
    </citation>
    <scope>NUCLEOTIDE SEQUENCE</scope>
    <source>
        <strain evidence="3">CIRM-BRFM 674</strain>
    </source>
</reference>